<protein>
    <recommendedName>
        <fullName evidence="2">ARG and Rhodanese-Phosphatase-superfamily-associated domain-containing protein</fullName>
    </recommendedName>
</protein>
<feature type="compositionally biased region" description="Basic and acidic residues" evidence="1">
    <location>
        <begin position="1"/>
        <end position="10"/>
    </location>
</feature>
<dbReference type="AlphaFoldDB" id="A0A5A7NUN6"/>
<sequence>METYCVEKGRWSGATRHSRSARRAPLSVRTELHRPNRGADTQSRIWDRVDRYQGLNTRSATGSLLEHLDAGSRRTEREQTPLPAPIDGQRGFAIGYGGQALMLELFGSHELFLAHYRPAVEAAWLDLQLLTGKLPAVATRAQSARDLAVRLMRVDLPRDSHDFQGTSGPVAFRGITTRNSGPEAMLAHLSGWDVRHPLMAG</sequence>
<evidence type="ECO:0000313" key="4">
    <source>
        <dbReference type="Proteomes" id="UP000325307"/>
    </source>
</evidence>
<reference evidence="3 4" key="1">
    <citation type="submission" date="2019-09" db="EMBL/GenBank/DDBJ databases">
        <title>Arthrobacter zafarii sp. nov., a moderately thermotolerant and halotolerant actinobacterium isolated from Cholistan desert soil of Pakistan.</title>
        <authorList>
            <person name="Amin A."/>
            <person name="Ahmed I."/>
            <person name="Khalid N."/>
            <person name="Schumann P."/>
            <person name="Busse H.J."/>
            <person name="Khan I.U."/>
            <person name="Li S."/>
            <person name="Li W.J."/>
        </authorList>
    </citation>
    <scope>NUCLEOTIDE SEQUENCE [LARGE SCALE GENOMIC DNA]</scope>
    <source>
        <strain evidence="3 4">NCCP-1664</strain>
    </source>
</reference>
<feature type="compositionally biased region" description="Basic and acidic residues" evidence="1">
    <location>
        <begin position="66"/>
        <end position="79"/>
    </location>
</feature>
<evidence type="ECO:0000313" key="3">
    <source>
        <dbReference type="EMBL" id="GER23597.1"/>
    </source>
</evidence>
<organism evidence="3 4">
    <name type="scientific">Zafaria cholistanensis</name>
    <dbReference type="NCBI Taxonomy" id="1682741"/>
    <lineage>
        <taxon>Bacteria</taxon>
        <taxon>Bacillati</taxon>
        <taxon>Actinomycetota</taxon>
        <taxon>Actinomycetes</taxon>
        <taxon>Micrococcales</taxon>
        <taxon>Micrococcaceae</taxon>
        <taxon>Zafaria</taxon>
    </lineage>
</organism>
<gene>
    <name evidence="3" type="ORF">NCCP1664_20920</name>
</gene>
<proteinExistence type="predicted"/>
<evidence type="ECO:0000259" key="2">
    <source>
        <dbReference type="Pfam" id="PF20208"/>
    </source>
</evidence>
<dbReference type="InterPro" id="IPR046699">
    <property type="entry name" value="ARPP-1"/>
</dbReference>
<keyword evidence="4" id="KW-1185">Reference proteome</keyword>
<evidence type="ECO:0000256" key="1">
    <source>
        <dbReference type="SAM" id="MobiDB-lite"/>
    </source>
</evidence>
<dbReference type="Pfam" id="PF20208">
    <property type="entry name" value="ARPP-1"/>
    <property type="match status" value="1"/>
</dbReference>
<comment type="caution">
    <text evidence="3">The sequence shown here is derived from an EMBL/GenBank/DDBJ whole genome shotgun (WGS) entry which is preliminary data.</text>
</comment>
<accession>A0A5A7NUN6</accession>
<feature type="region of interest" description="Disordered" evidence="1">
    <location>
        <begin position="63"/>
        <end position="86"/>
    </location>
</feature>
<feature type="region of interest" description="Disordered" evidence="1">
    <location>
        <begin position="1"/>
        <end position="39"/>
    </location>
</feature>
<dbReference type="Proteomes" id="UP000325307">
    <property type="component" value="Unassembled WGS sequence"/>
</dbReference>
<name>A0A5A7NUN6_9MICC</name>
<dbReference type="EMBL" id="BKDJ01000010">
    <property type="protein sequence ID" value="GER23597.1"/>
    <property type="molecule type" value="Genomic_DNA"/>
</dbReference>
<feature type="domain" description="ARG and Rhodanese-Phosphatase-superfamily-associated" evidence="2">
    <location>
        <begin position="2"/>
        <end position="152"/>
    </location>
</feature>